<reference evidence="2" key="1">
    <citation type="journal article" date="2020" name="Nat. Commun.">
        <title>Large-scale genome sequencing of mycorrhizal fungi provides insights into the early evolution of symbiotic traits.</title>
        <authorList>
            <person name="Miyauchi S."/>
            <person name="Kiss E."/>
            <person name="Kuo A."/>
            <person name="Drula E."/>
            <person name="Kohler A."/>
            <person name="Sanchez-Garcia M."/>
            <person name="Morin E."/>
            <person name="Andreopoulos B."/>
            <person name="Barry K.W."/>
            <person name="Bonito G."/>
            <person name="Buee M."/>
            <person name="Carver A."/>
            <person name="Chen C."/>
            <person name="Cichocki N."/>
            <person name="Clum A."/>
            <person name="Culley D."/>
            <person name="Crous P.W."/>
            <person name="Fauchery L."/>
            <person name="Girlanda M."/>
            <person name="Hayes R.D."/>
            <person name="Keri Z."/>
            <person name="LaButti K."/>
            <person name="Lipzen A."/>
            <person name="Lombard V."/>
            <person name="Magnuson J."/>
            <person name="Maillard F."/>
            <person name="Murat C."/>
            <person name="Nolan M."/>
            <person name="Ohm R.A."/>
            <person name="Pangilinan J."/>
            <person name="Pereira M.F."/>
            <person name="Perotto S."/>
            <person name="Peter M."/>
            <person name="Pfister S."/>
            <person name="Riley R."/>
            <person name="Sitrit Y."/>
            <person name="Stielow J.B."/>
            <person name="Szollosi G."/>
            <person name="Zifcakova L."/>
            <person name="Stursova M."/>
            <person name="Spatafora J.W."/>
            <person name="Tedersoo L."/>
            <person name="Vaario L.M."/>
            <person name="Yamada A."/>
            <person name="Yan M."/>
            <person name="Wang P."/>
            <person name="Xu J."/>
            <person name="Bruns T."/>
            <person name="Baldrian P."/>
            <person name="Vilgalys R."/>
            <person name="Dunand C."/>
            <person name="Henrissat B."/>
            <person name="Grigoriev I.V."/>
            <person name="Hibbett D."/>
            <person name="Nagy L.G."/>
            <person name="Martin F.M."/>
        </authorList>
    </citation>
    <scope>NUCLEOTIDE SEQUENCE</scope>
    <source>
        <strain evidence="2">UP504</strain>
    </source>
</reference>
<comment type="caution">
    <text evidence="2">The sequence shown here is derived from an EMBL/GenBank/DDBJ whole genome shotgun (WGS) entry which is preliminary data.</text>
</comment>
<keyword evidence="3" id="KW-1185">Reference proteome</keyword>
<protein>
    <submittedName>
        <fullName evidence="2">Uncharacterized protein</fullName>
    </submittedName>
</protein>
<gene>
    <name evidence="2" type="ORF">BS47DRAFT_1359874</name>
</gene>
<accession>A0A9P6DZV0</accession>
<dbReference type="Proteomes" id="UP000886523">
    <property type="component" value="Unassembled WGS sequence"/>
</dbReference>
<evidence type="ECO:0000256" key="1">
    <source>
        <dbReference type="SAM" id="MobiDB-lite"/>
    </source>
</evidence>
<dbReference type="EMBL" id="MU128934">
    <property type="protein sequence ID" value="KAF9517118.1"/>
    <property type="molecule type" value="Genomic_DNA"/>
</dbReference>
<name>A0A9P6DZV0_9AGAM</name>
<dbReference type="AlphaFoldDB" id="A0A9P6DZV0"/>
<organism evidence="2 3">
    <name type="scientific">Hydnum rufescens UP504</name>
    <dbReference type="NCBI Taxonomy" id="1448309"/>
    <lineage>
        <taxon>Eukaryota</taxon>
        <taxon>Fungi</taxon>
        <taxon>Dikarya</taxon>
        <taxon>Basidiomycota</taxon>
        <taxon>Agaricomycotina</taxon>
        <taxon>Agaricomycetes</taxon>
        <taxon>Cantharellales</taxon>
        <taxon>Hydnaceae</taxon>
        <taxon>Hydnum</taxon>
    </lineage>
</organism>
<feature type="compositionally biased region" description="Basic and acidic residues" evidence="1">
    <location>
        <begin position="39"/>
        <end position="49"/>
    </location>
</feature>
<sequence length="350" mass="39274">MEGSSCGTLFGVAAPGRNETSRLMRTMVIARFAQTGAKKPSEAKHDHGEGYYSEAHSNARNEAQSNRSTALEGEVKDRIIACGQFWNLVRSSLWGTEGRWQDTKQMARIWHLVMAEVFGIGPAQKAKNERLATLAEKYLMMLANNGNLIEFIVEEDVPMAFSRMMEGSVPVDTNALAPARVNPKPKEAVANRGRAPRRSADLAGARASGTGQQIVKDLAVCLTFEANLCLLDRIECSACCAKRIFRLKIRDLCKVLPSLLSERISSVLGVRLDAQLLENLCQQISWHHRLIRGSHWPERWEHLKPNGRSSQFQEIHMAKGLQMVVGWNEWHRWMEKGARLARTRFPAESV</sequence>
<evidence type="ECO:0000313" key="2">
    <source>
        <dbReference type="EMBL" id="KAF9517118.1"/>
    </source>
</evidence>
<proteinExistence type="predicted"/>
<feature type="region of interest" description="Disordered" evidence="1">
    <location>
        <begin position="35"/>
        <end position="68"/>
    </location>
</feature>
<feature type="compositionally biased region" description="Polar residues" evidence="1">
    <location>
        <begin position="55"/>
        <end position="68"/>
    </location>
</feature>
<evidence type="ECO:0000313" key="3">
    <source>
        <dbReference type="Proteomes" id="UP000886523"/>
    </source>
</evidence>